<dbReference type="HOGENOM" id="CLU_2358703_0_0_6"/>
<evidence type="ECO:0000313" key="4">
    <source>
        <dbReference type="Proteomes" id="UP000182998"/>
    </source>
</evidence>
<proteinExistence type="predicted"/>
<evidence type="ECO:0000313" key="3">
    <source>
        <dbReference type="Proteomes" id="UP000032414"/>
    </source>
</evidence>
<name>A0A098GI69_LEGMI</name>
<dbReference type="Proteomes" id="UP000182998">
    <property type="component" value="Unassembled WGS sequence"/>
</dbReference>
<dbReference type="RefSeq" id="WP_045099453.1">
    <property type="nucleotide sequence ID" value="NZ_CP020614.1"/>
</dbReference>
<dbReference type="KEGG" id="tmc:LMI_1868"/>
<dbReference type="EMBL" id="LN614830">
    <property type="protein sequence ID" value="CEG61161.1"/>
    <property type="molecule type" value="Genomic_DNA"/>
</dbReference>
<reference evidence="3" key="2">
    <citation type="submission" date="2014-09" db="EMBL/GenBank/DDBJ databases">
        <authorList>
            <person name="Gomez-Valero L."/>
        </authorList>
    </citation>
    <scope>NUCLEOTIDE SEQUENCE [LARGE SCALE GENOMIC DNA]</scope>
    <source>
        <strain evidence="3">ATCC33218</strain>
    </source>
</reference>
<protein>
    <submittedName>
        <fullName evidence="1">Uncharacterized protein</fullName>
    </submittedName>
</protein>
<dbReference type="OrthoDB" id="5654321at2"/>
<sequence length="96" mass="11020">MDNNLEKPIHLIFIPLIFASLLGLLISTPSAHASQIQSPVLNTTKHIQLAYFRVYRVKPGWWYGSPGPSYWYGPQCMRRCIVNQYGTVLRCKMGCY</sequence>
<dbReference type="AlphaFoldDB" id="A0A098GI69"/>
<keyword evidence="4" id="KW-1185">Reference proteome</keyword>
<organism evidence="1 3">
    <name type="scientific">Legionella micdadei</name>
    <name type="common">Tatlockia micdadei</name>
    <dbReference type="NCBI Taxonomy" id="451"/>
    <lineage>
        <taxon>Bacteria</taxon>
        <taxon>Pseudomonadati</taxon>
        <taxon>Pseudomonadota</taxon>
        <taxon>Gammaproteobacteria</taxon>
        <taxon>Legionellales</taxon>
        <taxon>Legionellaceae</taxon>
        <taxon>Legionella</taxon>
    </lineage>
</organism>
<reference evidence="1" key="1">
    <citation type="submission" date="2014-09" db="EMBL/GenBank/DDBJ databases">
        <authorList>
            <person name="GOMEZ-VALERO Laura"/>
        </authorList>
    </citation>
    <scope>NUCLEOTIDE SEQUENCE</scope>
    <source>
        <strain evidence="1">ATCC33218</strain>
    </source>
</reference>
<dbReference type="EMBL" id="FMVN01000006">
    <property type="protein sequence ID" value="SCY31840.1"/>
    <property type="molecule type" value="Genomic_DNA"/>
</dbReference>
<evidence type="ECO:0000313" key="1">
    <source>
        <dbReference type="EMBL" id="CEG61161.1"/>
    </source>
</evidence>
<accession>A0A098GI69</accession>
<evidence type="ECO:0000313" key="2">
    <source>
        <dbReference type="EMBL" id="SCY31840.1"/>
    </source>
</evidence>
<dbReference type="Proteomes" id="UP000032414">
    <property type="component" value="Chromosome I"/>
</dbReference>
<reference evidence="2 4" key="3">
    <citation type="submission" date="2016-10" db="EMBL/GenBank/DDBJ databases">
        <authorList>
            <person name="Varghese N."/>
            <person name="Submissions S."/>
        </authorList>
    </citation>
    <scope>NUCLEOTIDE SEQUENCE [LARGE SCALE GENOMIC DNA]</scope>
    <source>
        <strain evidence="2 4">ATCC 33218</strain>
    </source>
</reference>
<gene>
    <name evidence="1" type="ORF">LMI_1868</name>
    <name evidence="2" type="ORF">SAMN02982997_01372</name>
</gene>
<dbReference type="PATRIC" id="fig|451.8.peg.1433"/>